<dbReference type="InterPro" id="IPR023214">
    <property type="entry name" value="HAD_sf"/>
</dbReference>
<keyword evidence="6" id="KW-0460">Magnesium</keyword>
<proteinExistence type="inferred from homology"/>
<dbReference type="PANTHER" id="PTHR21485">
    <property type="entry name" value="HAD SUPERFAMILY MEMBERS CMAS AND KDSC"/>
    <property type="match status" value="1"/>
</dbReference>
<comment type="similarity">
    <text evidence="2">Belongs to the KdsC family.</text>
</comment>
<evidence type="ECO:0000256" key="4">
    <source>
        <dbReference type="ARBA" id="ARBA00022723"/>
    </source>
</evidence>
<evidence type="ECO:0000256" key="5">
    <source>
        <dbReference type="ARBA" id="ARBA00022801"/>
    </source>
</evidence>
<evidence type="ECO:0000313" key="8">
    <source>
        <dbReference type="Proteomes" id="UP000615687"/>
    </source>
</evidence>
<name>A0ABR9C5K7_9HYPH</name>
<reference evidence="7 8" key="1">
    <citation type="submission" date="2020-09" db="EMBL/GenBank/DDBJ databases">
        <title>The genome sequence of type strain Labrenzia polysiphoniae KACC 19711.</title>
        <authorList>
            <person name="Liu Y."/>
        </authorList>
    </citation>
    <scope>NUCLEOTIDE SEQUENCE [LARGE SCALE GENOMIC DNA]</scope>
    <source>
        <strain evidence="7 8">KACC 19711</strain>
    </source>
</reference>
<protein>
    <submittedName>
        <fullName evidence="7">HAD hydrolase family protein</fullName>
    </submittedName>
</protein>
<evidence type="ECO:0000313" key="7">
    <source>
        <dbReference type="EMBL" id="MBD8875184.1"/>
    </source>
</evidence>
<comment type="caution">
    <text evidence="7">The sequence shown here is derived from an EMBL/GenBank/DDBJ whole genome shotgun (WGS) entry which is preliminary data.</text>
</comment>
<dbReference type="PANTHER" id="PTHR21485:SF3">
    <property type="entry name" value="N-ACYLNEURAMINATE CYTIDYLYLTRANSFERASE"/>
    <property type="match status" value="1"/>
</dbReference>
<dbReference type="InterPro" id="IPR036412">
    <property type="entry name" value="HAD-like_sf"/>
</dbReference>
<dbReference type="SUPFAM" id="SSF56784">
    <property type="entry name" value="HAD-like"/>
    <property type="match status" value="1"/>
</dbReference>
<dbReference type="Gene3D" id="3.40.50.1000">
    <property type="entry name" value="HAD superfamily/HAD-like"/>
    <property type="match status" value="1"/>
</dbReference>
<dbReference type="Pfam" id="PF08282">
    <property type="entry name" value="Hydrolase_3"/>
    <property type="match status" value="1"/>
</dbReference>
<dbReference type="GO" id="GO:0016787">
    <property type="term" value="F:hydrolase activity"/>
    <property type="evidence" value="ECO:0007669"/>
    <property type="project" value="UniProtKB-KW"/>
</dbReference>
<dbReference type="SFLD" id="SFLDS00003">
    <property type="entry name" value="Haloacid_Dehalogenase"/>
    <property type="match status" value="1"/>
</dbReference>
<dbReference type="SFLD" id="SFLDG01136">
    <property type="entry name" value="C1.6:_Phosphoserine_Phosphatas"/>
    <property type="match status" value="1"/>
</dbReference>
<comment type="cofactor">
    <cofactor evidence="1">
        <name>Mg(2+)</name>
        <dbReference type="ChEBI" id="CHEBI:18420"/>
    </cofactor>
</comment>
<dbReference type="Proteomes" id="UP000615687">
    <property type="component" value="Unassembled WGS sequence"/>
</dbReference>
<sequence length="170" mass="18674">MSNCSEVAKPIDQIRAVITDFDGVHTDNSVLIGEDGSEFVRCSRADGMGIERLRDRGVRLLMLSREANKVVAARAAKLQMDVAHKVIDKLSFLDDWRKDHGLEWRQIAYIGDDINDLECMKACGLAAAPANAHPEIKQVATILLSRSGGDGAVRELSDLLIKEQMLQSAT</sequence>
<dbReference type="PIRSF" id="PIRSF006118">
    <property type="entry name" value="KDO8-P_Ptase"/>
    <property type="match status" value="1"/>
</dbReference>
<dbReference type="RefSeq" id="WP_192107046.1">
    <property type="nucleotide sequence ID" value="NZ_JACYXJ010000001.1"/>
</dbReference>
<evidence type="ECO:0000256" key="3">
    <source>
        <dbReference type="ARBA" id="ARBA00011881"/>
    </source>
</evidence>
<accession>A0ABR9C5K7</accession>
<comment type="subunit">
    <text evidence="3">Homotetramer.</text>
</comment>
<evidence type="ECO:0000256" key="6">
    <source>
        <dbReference type="ARBA" id="ARBA00022842"/>
    </source>
</evidence>
<dbReference type="EMBL" id="JACYXJ010000001">
    <property type="protein sequence ID" value="MBD8875184.1"/>
    <property type="molecule type" value="Genomic_DNA"/>
</dbReference>
<evidence type="ECO:0000256" key="1">
    <source>
        <dbReference type="ARBA" id="ARBA00001946"/>
    </source>
</evidence>
<keyword evidence="8" id="KW-1185">Reference proteome</keyword>
<dbReference type="InterPro" id="IPR010023">
    <property type="entry name" value="KdsC_fam"/>
</dbReference>
<keyword evidence="4" id="KW-0479">Metal-binding</keyword>
<evidence type="ECO:0000256" key="2">
    <source>
        <dbReference type="ARBA" id="ARBA00005893"/>
    </source>
</evidence>
<dbReference type="InterPro" id="IPR050793">
    <property type="entry name" value="CMP-NeuNAc_synthase"/>
</dbReference>
<dbReference type="SFLD" id="SFLDG01138">
    <property type="entry name" value="C1.6.2:_Deoxy-d-mannose-octulo"/>
    <property type="match status" value="1"/>
</dbReference>
<gene>
    <name evidence="7" type="ORF">IG617_02680</name>
</gene>
<keyword evidence="5 7" id="KW-0378">Hydrolase</keyword>
<organism evidence="7 8">
    <name type="scientific">Roseibium polysiphoniae</name>
    <dbReference type="NCBI Taxonomy" id="2571221"/>
    <lineage>
        <taxon>Bacteria</taxon>
        <taxon>Pseudomonadati</taxon>
        <taxon>Pseudomonadota</taxon>
        <taxon>Alphaproteobacteria</taxon>
        <taxon>Hyphomicrobiales</taxon>
        <taxon>Stappiaceae</taxon>
        <taxon>Roseibium</taxon>
    </lineage>
</organism>